<dbReference type="OrthoDB" id="9809130at2"/>
<evidence type="ECO:0000313" key="14">
    <source>
        <dbReference type="EMBL" id="SCY97201.1"/>
    </source>
</evidence>
<comment type="subcellular location">
    <subcellularLocation>
        <location evidence="11 12">Cell membrane</location>
        <topology evidence="11 12">Multi-pass membrane protein</topology>
    </subcellularLocation>
    <subcellularLocation>
        <location evidence="1">Membrane</location>
        <topology evidence="1">Multi-pass membrane protein</topology>
    </subcellularLocation>
</comment>
<feature type="transmembrane region" description="Helical" evidence="11">
    <location>
        <begin position="172"/>
        <end position="189"/>
    </location>
</feature>
<feature type="transmembrane region" description="Helical" evidence="11">
    <location>
        <begin position="320"/>
        <end position="339"/>
    </location>
</feature>
<dbReference type="Pfam" id="PF00119">
    <property type="entry name" value="ATP-synt_A"/>
    <property type="match status" value="1"/>
</dbReference>
<organism evidence="14 15">
    <name type="scientific">Flavobacterium caeni</name>
    <dbReference type="NCBI Taxonomy" id="490189"/>
    <lineage>
        <taxon>Bacteria</taxon>
        <taxon>Pseudomonadati</taxon>
        <taxon>Bacteroidota</taxon>
        <taxon>Flavobacteriia</taxon>
        <taxon>Flavobacteriales</taxon>
        <taxon>Flavobacteriaceae</taxon>
        <taxon>Flavobacterium</taxon>
    </lineage>
</organism>
<dbReference type="Gene3D" id="1.20.120.220">
    <property type="entry name" value="ATP synthase, F0 complex, subunit A"/>
    <property type="match status" value="1"/>
</dbReference>
<evidence type="ECO:0000256" key="11">
    <source>
        <dbReference type="HAMAP-Rule" id="MF_01393"/>
    </source>
</evidence>
<dbReference type="InterPro" id="IPR000568">
    <property type="entry name" value="ATP_synth_F0_asu"/>
</dbReference>
<evidence type="ECO:0000256" key="3">
    <source>
        <dbReference type="ARBA" id="ARBA00022448"/>
    </source>
</evidence>
<keyword evidence="3 11" id="KW-0813">Transport</keyword>
<dbReference type="PROSITE" id="PS51257">
    <property type="entry name" value="PROKAR_LIPOPROTEIN"/>
    <property type="match status" value="1"/>
</dbReference>
<keyword evidence="10 11" id="KW-0066">ATP synthesis</keyword>
<evidence type="ECO:0000256" key="9">
    <source>
        <dbReference type="ARBA" id="ARBA00023136"/>
    </source>
</evidence>
<keyword evidence="13" id="KW-0732">Signal</keyword>
<dbReference type="InterPro" id="IPR045083">
    <property type="entry name" value="ATP_synth_F0_asu_bact/mt"/>
</dbReference>
<keyword evidence="11" id="KW-1003">Cell membrane</keyword>
<evidence type="ECO:0000256" key="5">
    <source>
        <dbReference type="ARBA" id="ARBA00022692"/>
    </source>
</evidence>
<accession>A0A1G5KAB3</accession>
<feature type="signal peptide" evidence="13">
    <location>
        <begin position="1"/>
        <end position="25"/>
    </location>
</feature>
<feature type="transmembrane region" description="Helical" evidence="11">
    <location>
        <begin position="261"/>
        <end position="279"/>
    </location>
</feature>
<keyword evidence="7 11" id="KW-1133">Transmembrane helix</keyword>
<evidence type="ECO:0000256" key="6">
    <source>
        <dbReference type="ARBA" id="ARBA00022781"/>
    </source>
</evidence>
<evidence type="ECO:0000256" key="2">
    <source>
        <dbReference type="ARBA" id="ARBA00006810"/>
    </source>
</evidence>
<evidence type="ECO:0000256" key="7">
    <source>
        <dbReference type="ARBA" id="ARBA00022989"/>
    </source>
</evidence>
<keyword evidence="8 11" id="KW-0406">Ion transport</keyword>
<dbReference type="Proteomes" id="UP000199354">
    <property type="component" value="Unassembled WGS sequence"/>
</dbReference>
<dbReference type="PANTHER" id="PTHR11410">
    <property type="entry name" value="ATP SYNTHASE SUBUNIT A"/>
    <property type="match status" value="1"/>
</dbReference>
<reference evidence="14 15" key="1">
    <citation type="submission" date="2016-10" db="EMBL/GenBank/DDBJ databases">
        <authorList>
            <person name="de Groot N.N."/>
        </authorList>
    </citation>
    <scope>NUCLEOTIDE SEQUENCE [LARGE SCALE GENOMIC DNA]</scope>
    <source>
        <strain evidence="14 15">CGMCC 1.7031</strain>
    </source>
</reference>
<keyword evidence="9 11" id="KW-0472">Membrane</keyword>
<comment type="similarity">
    <text evidence="2 11 12">Belongs to the ATPase A chain family.</text>
</comment>
<feature type="transmembrane region" description="Helical" evidence="11">
    <location>
        <begin position="234"/>
        <end position="255"/>
    </location>
</feature>
<gene>
    <name evidence="11" type="primary">atpB</name>
    <name evidence="14" type="ORF">SAMN02927903_03184</name>
</gene>
<dbReference type="CDD" id="cd00310">
    <property type="entry name" value="ATP-synt_Fo_a_6"/>
    <property type="match status" value="1"/>
</dbReference>
<evidence type="ECO:0000256" key="1">
    <source>
        <dbReference type="ARBA" id="ARBA00004141"/>
    </source>
</evidence>
<evidence type="ECO:0000313" key="15">
    <source>
        <dbReference type="Proteomes" id="UP000199354"/>
    </source>
</evidence>
<sequence>MVFSKKPLLFIIATLTACLSFSGFAHPVQDSVATAAAHPHEATAHAAAGAGHAEAPVLSEADQKEAERKEFIKHHLLDSHDFHLFSYGKDSGHETHVGFPLPVILWDNGLHVFMSSRFDHGHAVAESNGNYYMIGHHDGKIYKTDAAGTVTHDEKGHTTNEKPLDLSITKNVAMIVIVGLLMFLLFAGLGKSYKKNGSIAKGAGRFFEPLVLYVRDEIAIPNIGEKHYRKYMSFLLTIFFFVWFMNMFGLTPLGINVTGNIAITAALAILAYLITTFTAKKDYWTHIFWMPGVPVPMKIILAPIELLGTIIKPFSLMIRLYANMIAGHVVLMSLVALMYKADHALGSPLAFLLAFVLTILEVLVALLQAYIFTMLAALYFGSAVEEHHHEEAHH</sequence>
<evidence type="ECO:0000256" key="10">
    <source>
        <dbReference type="ARBA" id="ARBA00023310"/>
    </source>
</evidence>
<keyword evidence="5 11" id="KW-0812">Transmembrane</keyword>
<feature type="transmembrane region" description="Helical" evidence="11">
    <location>
        <begin position="351"/>
        <end position="380"/>
    </location>
</feature>
<dbReference type="SUPFAM" id="SSF81336">
    <property type="entry name" value="F1F0 ATP synthase subunit A"/>
    <property type="match status" value="1"/>
</dbReference>
<evidence type="ECO:0000256" key="13">
    <source>
        <dbReference type="SAM" id="SignalP"/>
    </source>
</evidence>
<feature type="chain" id="PRO_5011505944" description="ATP synthase subunit a" evidence="13">
    <location>
        <begin position="26"/>
        <end position="394"/>
    </location>
</feature>
<keyword evidence="6 11" id="KW-0375">Hydrogen ion transport</keyword>
<dbReference type="AlphaFoldDB" id="A0A1G5KAB3"/>
<name>A0A1G5KAB3_9FLAO</name>
<dbReference type="GO" id="GO:0045259">
    <property type="term" value="C:proton-transporting ATP synthase complex"/>
    <property type="evidence" value="ECO:0007669"/>
    <property type="project" value="UniProtKB-KW"/>
</dbReference>
<dbReference type="NCBIfam" id="TIGR01131">
    <property type="entry name" value="ATP_synt_6_or_A"/>
    <property type="match status" value="1"/>
</dbReference>
<proteinExistence type="inferred from homology"/>
<comment type="function">
    <text evidence="11 12">Key component of the proton channel; it plays a direct role in the translocation of protons across the membrane.</text>
</comment>
<keyword evidence="15" id="KW-1185">Reference proteome</keyword>
<dbReference type="GO" id="GO:0046933">
    <property type="term" value="F:proton-transporting ATP synthase activity, rotational mechanism"/>
    <property type="evidence" value="ECO:0007669"/>
    <property type="project" value="UniProtKB-UniRule"/>
</dbReference>
<dbReference type="EMBL" id="FMVF01000024">
    <property type="protein sequence ID" value="SCY97201.1"/>
    <property type="molecule type" value="Genomic_DNA"/>
</dbReference>
<evidence type="ECO:0000256" key="12">
    <source>
        <dbReference type="RuleBase" id="RU000483"/>
    </source>
</evidence>
<evidence type="ECO:0000256" key="8">
    <source>
        <dbReference type="ARBA" id="ARBA00023065"/>
    </source>
</evidence>
<keyword evidence="4 11" id="KW-0138">CF(0)</keyword>
<dbReference type="HAMAP" id="MF_01393">
    <property type="entry name" value="ATP_synth_a_bact"/>
    <property type="match status" value="1"/>
</dbReference>
<dbReference type="PANTHER" id="PTHR11410:SF0">
    <property type="entry name" value="ATP SYNTHASE SUBUNIT A"/>
    <property type="match status" value="1"/>
</dbReference>
<dbReference type="PRINTS" id="PR00123">
    <property type="entry name" value="ATPASEA"/>
</dbReference>
<protein>
    <recommendedName>
        <fullName evidence="11 12">ATP synthase subunit a</fullName>
    </recommendedName>
    <alternativeName>
        <fullName evidence="11">ATP synthase F0 sector subunit a</fullName>
    </alternativeName>
    <alternativeName>
        <fullName evidence="11">F-ATPase subunit 6</fullName>
    </alternativeName>
</protein>
<evidence type="ECO:0000256" key="4">
    <source>
        <dbReference type="ARBA" id="ARBA00022547"/>
    </source>
</evidence>
<dbReference type="RefSeq" id="WP_091146793.1">
    <property type="nucleotide sequence ID" value="NZ_FMVF01000024.1"/>
</dbReference>
<dbReference type="GO" id="GO:0005886">
    <property type="term" value="C:plasma membrane"/>
    <property type="evidence" value="ECO:0007669"/>
    <property type="project" value="UniProtKB-SubCell"/>
</dbReference>
<dbReference type="STRING" id="490189.SAMN02927903_03184"/>
<dbReference type="InterPro" id="IPR035908">
    <property type="entry name" value="F0_ATP_A_sf"/>
</dbReference>